<dbReference type="InterPro" id="IPR002557">
    <property type="entry name" value="Chitin-bd_dom"/>
</dbReference>
<feature type="compositionally biased region" description="Basic and acidic residues" evidence="13">
    <location>
        <begin position="848"/>
        <end position="857"/>
    </location>
</feature>
<feature type="compositionally biased region" description="Basic residues" evidence="13">
    <location>
        <begin position="497"/>
        <end position="515"/>
    </location>
</feature>
<keyword evidence="11" id="KW-0624">Polysaccharide degradation</keyword>
<evidence type="ECO:0000256" key="12">
    <source>
        <dbReference type="RuleBase" id="RU000489"/>
    </source>
</evidence>
<evidence type="ECO:0000256" key="14">
    <source>
        <dbReference type="SAM" id="SignalP"/>
    </source>
</evidence>
<dbReference type="Gene3D" id="2.170.140.10">
    <property type="entry name" value="Chitin binding domain"/>
    <property type="match status" value="2"/>
</dbReference>
<evidence type="ECO:0000256" key="4">
    <source>
        <dbReference type="ARBA" id="ARBA00022669"/>
    </source>
</evidence>
<feature type="region of interest" description="Disordered" evidence="13">
    <location>
        <begin position="1061"/>
        <end position="1099"/>
    </location>
</feature>
<evidence type="ECO:0000256" key="2">
    <source>
        <dbReference type="ARBA" id="ARBA00009121"/>
    </source>
</evidence>
<keyword evidence="4" id="KW-0147">Chitin-binding</keyword>
<dbReference type="FunFam" id="3.10.50.10:FF:000004">
    <property type="entry name" value="Chitinase 5"/>
    <property type="match status" value="1"/>
</dbReference>
<feature type="region of interest" description="Disordered" evidence="13">
    <location>
        <begin position="781"/>
        <end position="990"/>
    </location>
</feature>
<feature type="compositionally biased region" description="Acidic residues" evidence="13">
    <location>
        <begin position="929"/>
        <end position="942"/>
    </location>
</feature>
<dbReference type="GO" id="GO:0005576">
    <property type="term" value="C:extracellular region"/>
    <property type="evidence" value="ECO:0007669"/>
    <property type="project" value="InterPro"/>
</dbReference>
<dbReference type="PANTHER" id="PTHR11177:SF399">
    <property type="entry name" value="CHITINASE 6, ISOFORM C"/>
    <property type="match status" value="1"/>
</dbReference>
<feature type="region of interest" description="Disordered" evidence="13">
    <location>
        <begin position="419"/>
        <end position="548"/>
    </location>
</feature>
<evidence type="ECO:0000256" key="1">
    <source>
        <dbReference type="ARBA" id="ARBA00000822"/>
    </source>
</evidence>
<comment type="caution">
    <text evidence="17">The sequence shown here is derived from an EMBL/GenBank/DDBJ whole genome shotgun (WGS) entry which is preliminary data.</text>
</comment>
<keyword evidence="5 14" id="KW-0732">Signal</keyword>
<keyword evidence="6 12" id="KW-0378">Hydrolase</keyword>
<dbReference type="InterPro" id="IPR001223">
    <property type="entry name" value="Glyco_hydro18_cat"/>
</dbReference>
<evidence type="ECO:0000256" key="3">
    <source>
        <dbReference type="ARBA" id="ARBA00012729"/>
    </source>
</evidence>
<dbReference type="OrthoDB" id="73875at2759"/>
<proteinExistence type="inferred from homology"/>
<feature type="compositionally biased region" description="Polar residues" evidence="13">
    <location>
        <begin position="878"/>
        <end position="889"/>
    </location>
</feature>
<evidence type="ECO:0000256" key="6">
    <source>
        <dbReference type="ARBA" id="ARBA00022801"/>
    </source>
</evidence>
<dbReference type="SUPFAM" id="SSF57625">
    <property type="entry name" value="Invertebrate chitin-binding proteins"/>
    <property type="match status" value="2"/>
</dbReference>
<keyword evidence="9" id="KW-0119">Carbohydrate metabolism</keyword>
<dbReference type="InterPro" id="IPR029070">
    <property type="entry name" value="Chitinase_insertion_sf"/>
</dbReference>
<dbReference type="InterPro" id="IPR036508">
    <property type="entry name" value="Chitin-bd_dom_sf"/>
</dbReference>
<dbReference type="InterPro" id="IPR011583">
    <property type="entry name" value="Chitinase_II/V-like_cat"/>
</dbReference>
<dbReference type="InterPro" id="IPR050314">
    <property type="entry name" value="Glycosyl_Hydrlase_18"/>
</dbReference>
<feature type="compositionally biased region" description="Polar residues" evidence="13">
    <location>
        <begin position="1090"/>
        <end position="1099"/>
    </location>
</feature>
<reference evidence="17 18" key="1">
    <citation type="submission" date="2020-08" db="EMBL/GenBank/DDBJ databases">
        <title>Aphidius gifuensis genome sequencing and assembly.</title>
        <authorList>
            <person name="Du Z."/>
        </authorList>
    </citation>
    <scope>NUCLEOTIDE SEQUENCE [LARGE SCALE GENOMIC DNA]</scope>
    <source>
        <strain evidence="17">YNYX2018</strain>
        <tissue evidence="17">Adults</tissue>
    </source>
</reference>
<comment type="catalytic activity">
    <reaction evidence="1">
        <text>Random endo-hydrolysis of N-acetyl-beta-D-glucosaminide (1-&gt;4)-beta-linkages in chitin and chitodextrins.</text>
        <dbReference type="EC" id="3.2.1.14"/>
    </reaction>
</comment>
<dbReference type="SMART" id="SM00636">
    <property type="entry name" value="Glyco_18"/>
    <property type="match status" value="1"/>
</dbReference>
<feature type="domain" description="Chitin-binding type-2" evidence="15">
    <location>
        <begin position="543"/>
        <end position="604"/>
    </location>
</feature>
<keyword evidence="8" id="KW-1015">Disulfide bond</keyword>
<feature type="domain" description="GH18" evidence="16">
    <location>
        <begin position="29"/>
        <end position="406"/>
    </location>
</feature>
<dbReference type="SUPFAM" id="SSF54556">
    <property type="entry name" value="Chitinase insertion domain"/>
    <property type="match status" value="1"/>
</dbReference>
<evidence type="ECO:0000259" key="16">
    <source>
        <dbReference type="PROSITE" id="PS51910"/>
    </source>
</evidence>
<evidence type="ECO:0000259" key="15">
    <source>
        <dbReference type="PROSITE" id="PS50940"/>
    </source>
</evidence>
<dbReference type="FunFam" id="2.170.140.10:FF:000005">
    <property type="entry name" value="Acidic mammalian chitinase"/>
    <property type="match status" value="1"/>
</dbReference>
<evidence type="ECO:0000256" key="11">
    <source>
        <dbReference type="ARBA" id="ARBA00023326"/>
    </source>
</evidence>
<feature type="signal peptide" evidence="14">
    <location>
        <begin position="1"/>
        <end position="27"/>
    </location>
</feature>
<dbReference type="SUPFAM" id="SSF51445">
    <property type="entry name" value="(Trans)glycosidases"/>
    <property type="match status" value="1"/>
</dbReference>
<feature type="compositionally biased region" description="Low complexity" evidence="13">
    <location>
        <begin position="678"/>
        <end position="695"/>
    </location>
</feature>
<dbReference type="InterPro" id="IPR001579">
    <property type="entry name" value="Glyco_hydro_18_chit_AS"/>
</dbReference>
<dbReference type="Pfam" id="PF00704">
    <property type="entry name" value="Glyco_hydro_18"/>
    <property type="match status" value="1"/>
</dbReference>
<dbReference type="PROSITE" id="PS51910">
    <property type="entry name" value="GH18_2"/>
    <property type="match status" value="1"/>
</dbReference>
<evidence type="ECO:0000256" key="10">
    <source>
        <dbReference type="ARBA" id="ARBA00023295"/>
    </source>
</evidence>
<keyword evidence="7" id="KW-0146">Chitin degradation</keyword>
<feature type="domain" description="Chitin-binding type-2" evidence="15">
    <location>
        <begin position="1265"/>
        <end position="1324"/>
    </location>
</feature>
<feature type="chain" id="PRO_5032884082" description="chitinase" evidence="14">
    <location>
        <begin position="28"/>
        <end position="1325"/>
    </location>
</feature>
<evidence type="ECO:0000313" key="18">
    <source>
        <dbReference type="Proteomes" id="UP000639338"/>
    </source>
</evidence>
<evidence type="ECO:0000256" key="8">
    <source>
        <dbReference type="ARBA" id="ARBA00023157"/>
    </source>
</evidence>
<dbReference type="EMBL" id="JACMRX010000004">
    <property type="protein sequence ID" value="KAF7990451.1"/>
    <property type="molecule type" value="Genomic_DNA"/>
</dbReference>
<feature type="region of interest" description="Disordered" evidence="13">
    <location>
        <begin position="613"/>
        <end position="645"/>
    </location>
</feature>
<dbReference type="InterPro" id="IPR017853">
    <property type="entry name" value="GH"/>
</dbReference>
<comment type="similarity">
    <text evidence="2">Belongs to the glycosyl hydrolase 18 family. Chitinase class II subfamily.</text>
</comment>
<dbReference type="SMART" id="SM00494">
    <property type="entry name" value="ChtBD2"/>
    <property type="match status" value="2"/>
</dbReference>
<keyword evidence="18" id="KW-1185">Reference proteome</keyword>
<organism evidence="17 18">
    <name type="scientific">Aphidius gifuensis</name>
    <name type="common">Parasitoid wasp</name>
    <dbReference type="NCBI Taxonomy" id="684658"/>
    <lineage>
        <taxon>Eukaryota</taxon>
        <taxon>Metazoa</taxon>
        <taxon>Ecdysozoa</taxon>
        <taxon>Arthropoda</taxon>
        <taxon>Hexapoda</taxon>
        <taxon>Insecta</taxon>
        <taxon>Pterygota</taxon>
        <taxon>Neoptera</taxon>
        <taxon>Endopterygota</taxon>
        <taxon>Hymenoptera</taxon>
        <taxon>Apocrita</taxon>
        <taxon>Ichneumonoidea</taxon>
        <taxon>Braconidae</taxon>
        <taxon>Aphidiinae</taxon>
        <taxon>Aphidius</taxon>
    </lineage>
</organism>
<feature type="compositionally biased region" description="Low complexity" evidence="13">
    <location>
        <begin position="613"/>
        <end position="629"/>
    </location>
</feature>
<dbReference type="PANTHER" id="PTHR11177">
    <property type="entry name" value="CHITINASE"/>
    <property type="match status" value="1"/>
</dbReference>
<dbReference type="PROSITE" id="PS50940">
    <property type="entry name" value="CHIT_BIND_II"/>
    <property type="match status" value="2"/>
</dbReference>
<dbReference type="Pfam" id="PF01607">
    <property type="entry name" value="CBM_14"/>
    <property type="match status" value="2"/>
</dbReference>
<feature type="compositionally biased region" description="Polar residues" evidence="13">
    <location>
        <begin position="660"/>
        <end position="677"/>
    </location>
</feature>
<dbReference type="EC" id="3.2.1.14" evidence="3"/>
<evidence type="ECO:0000313" key="17">
    <source>
        <dbReference type="EMBL" id="KAF7990451.1"/>
    </source>
</evidence>
<dbReference type="PROSITE" id="PS01095">
    <property type="entry name" value="GH18_1"/>
    <property type="match status" value="1"/>
</dbReference>
<feature type="region of interest" description="Disordered" evidence="13">
    <location>
        <begin position="657"/>
        <end position="695"/>
    </location>
</feature>
<name>A0A834XTD9_APHGI</name>
<dbReference type="FunFam" id="3.20.20.80:FF:000007">
    <property type="entry name" value="Acidic mammalian chitinase"/>
    <property type="match status" value="1"/>
</dbReference>
<feature type="compositionally biased region" description="Polar residues" evidence="13">
    <location>
        <begin position="781"/>
        <end position="807"/>
    </location>
</feature>
<evidence type="ECO:0000256" key="13">
    <source>
        <dbReference type="SAM" id="MobiDB-lite"/>
    </source>
</evidence>
<feature type="compositionally biased region" description="Polar residues" evidence="13">
    <location>
        <begin position="960"/>
        <end position="971"/>
    </location>
</feature>
<keyword evidence="10 12" id="KW-0326">Glycosidase</keyword>
<dbReference type="GO" id="GO:0008843">
    <property type="term" value="F:endochitinase activity"/>
    <property type="evidence" value="ECO:0007669"/>
    <property type="project" value="UniProtKB-EC"/>
</dbReference>
<feature type="compositionally biased region" description="Polar residues" evidence="13">
    <location>
        <begin position="1163"/>
        <end position="1174"/>
    </location>
</feature>
<dbReference type="CDD" id="cd02872">
    <property type="entry name" value="GH18_chitolectin_chitotriosidase"/>
    <property type="match status" value="1"/>
</dbReference>
<sequence length="1325" mass="149704">MYYWKTGGMAFALWLAILLAGLEYGNAEQRVVCYYTNWSVYRPGTAKYSPQNINPYLCTHLIYAFGGFTKENTLKPFDKYQDIEKGGYAKFTGLKTYNKNLKTMLAIGGWNEGSSRFSSMVADPNRRKELVKNSVKFLRQNHFDGLDLDWEYPSFRDGGKPRDKNNYADLVQELREEFERESSKTGRPRLLLSMAIPAGIEYLEKGYDLPKLNEYLDFFNLLSYDYHSAFEPSVNHHAPLYGLEEDNEYNFDAELTIDFTMNYLLKHDVSSDKIVLGIPTYGRSYTLINDESTEIGSPAEGPGEEGDATREKGYLAYYEICENIDKSNDWEVVQPNSKAMGPYAFKGNQWVGYDDENIVRIKALYAIEKKLGGIMFWSIDNDDFRGKCHGRPYPLIEAAKETLLTGNIKGNQSVQKTKTIVNQKKIKNQTNNKQTDDEEIVNRKSNSNQKKSNKIHPTRKRIVSRPNDNKAKSRDRGQIDQHDNSDSDEQVNDKSNKNHVKTRTRSRSSNRRKEQKKNEQAESSDSNKLTTPEPPTTPDPGSDFKCEDEGFFSHPRDCKKYFWCLDSGPGGLGVVAHAFTCPSGLVFNKAADSCDYPRNVICPKANTAATTTTTTTKAPTTRRTTTTTPESISNEEEEDDEELEDDDINTAEEIDDEVPVSTTSKPHQYKTINRSRPTTTSSTTTTDATTTTETQTITTIPSRILKTNEKEFNFEDEEDPRVIKELIDLIKKAGGLEQLEKQLNYQGKDKAEGNDKMTPATITRSLYERVLSRQATRFSGSFGVTSPRTTTTTKLNTVQNAPGNSQFEGLDDIPEVKSRRRIGKPQYVTIERQKTTTVYDNSDDEKEDTISDEKQQDNDDVASTDDSEISNLPDHIENQSSTKKVSPSYVNIRRSRPTTPANENDLDGRNESRDETPSKFLSQERYDNIESEDSISKEEEEEVMSKEQPVQKSRYKNTHNFRSTTLKSSESSVEDIKPVNESPIESTSLEPEISKNQFISIVQSTTIPTSSTEEFILTSMDSSEEKISVTEPSVQLVDNSVTEILLTTLPVLASTKSTTLFKSSTSPVNPSRPYGVSRRGRPTTTTSTTIQPSYTESSRTKIPTFIKNNRVLLRRPASLIRPSASPIKIGHTLDERFSSRIDARKTDKYFDENSRVQELADPSTVTSTFQTGKDTSTRERDDQKSQFIETIFVPTEPTIIMRTTTSSPKPIRQRQKTIDAFDKINQPLKPRQAAIIDYDYYVDEDSKLSLKPELKNKIYITPVGRIGCLDQGTFAHPTSCKKFITCTQMANKKITPTEYTCPANLSFDPVGGICNWSAGIGCNNH</sequence>
<protein>
    <recommendedName>
        <fullName evidence="3">chitinase</fullName>
        <ecNumber evidence="3">3.2.1.14</ecNumber>
    </recommendedName>
</protein>
<feature type="compositionally biased region" description="Basic residues" evidence="13">
    <location>
        <begin position="451"/>
        <end position="463"/>
    </location>
</feature>
<gene>
    <name evidence="17" type="ORF">HCN44_000256</name>
</gene>
<feature type="compositionally biased region" description="Basic and acidic residues" evidence="13">
    <location>
        <begin position="467"/>
        <end position="496"/>
    </location>
</feature>
<evidence type="ECO:0000256" key="9">
    <source>
        <dbReference type="ARBA" id="ARBA00023277"/>
    </source>
</evidence>
<dbReference type="GO" id="GO:0000272">
    <property type="term" value="P:polysaccharide catabolic process"/>
    <property type="evidence" value="ECO:0007669"/>
    <property type="project" value="UniProtKB-KW"/>
</dbReference>
<evidence type="ECO:0000256" key="7">
    <source>
        <dbReference type="ARBA" id="ARBA00023024"/>
    </source>
</evidence>
<dbReference type="GO" id="GO:0006032">
    <property type="term" value="P:chitin catabolic process"/>
    <property type="evidence" value="ECO:0007669"/>
    <property type="project" value="UniProtKB-KW"/>
</dbReference>
<dbReference type="Gene3D" id="3.20.20.80">
    <property type="entry name" value="Glycosidases"/>
    <property type="match status" value="1"/>
</dbReference>
<feature type="compositionally biased region" description="Basic and acidic residues" evidence="13">
    <location>
        <begin position="906"/>
        <end position="928"/>
    </location>
</feature>
<feature type="region of interest" description="Disordered" evidence="13">
    <location>
        <begin position="1161"/>
        <end position="1183"/>
    </location>
</feature>
<evidence type="ECO:0000256" key="5">
    <source>
        <dbReference type="ARBA" id="ARBA00022729"/>
    </source>
</evidence>
<dbReference type="Proteomes" id="UP000639338">
    <property type="component" value="Unassembled WGS sequence"/>
</dbReference>
<feature type="compositionally biased region" description="Acidic residues" evidence="13">
    <location>
        <begin position="858"/>
        <end position="868"/>
    </location>
</feature>
<dbReference type="Gene3D" id="3.10.50.10">
    <property type="match status" value="1"/>
</dbReference>
<feature type="compositionally biased region" description="Acidic residues" evidence="13">
    <location>
        <begin position="633"/>
        <end position="645"/>
    </location>
</feature>
<accession>A0A834XTD9</accession>
<dbReference type="GO" id="GO:0008061">
    <property type="term" value="F:chitin binding"/>
    <property type="evidence" value="ECO:0007669"/>
    <property type="project" value="UniProtKB-KW"/>
</dbReference>